<reference evidence="2" key="1">
    <citation type="journal article" date="2020" name="Nature">
        <title>Giant virus diversity and host interactions through global metagenomics.</title>
        <authorList>
            <person name="Schulz F."/>
            <person name="Roux S."/>
            <person name="Paez-Espino D."/>
            <person name="Jungbluth S."/>
            <person name="Walsh D.A."/>
            <person name="Denef V.J."/>
            <person name="McMahon K.D."/>
            <person name="Konstantinidis K.T."/>
            <person name="Eloe-Fadrosh E.A."/>
            <person name="Kyrpides N.C."/>
            <person name="Woyke T."/>
        </authorList>
    </citation>
    <scope>NUCLEOTIDE SEQUENCE</scope>
    <source>
        <strain evidence="2">GVMAG-M-3300023184-13</strain>
    </source>
</reference>
<keyword evidence="1" id="KW-0472">Membrane</keyword>
<organism evidence="2">
    <name type="scientific">viral metagenome</name>
    <dbReference type="NCBI Taxonomy" id="1070528"/>
    <lineage>
        <taxon>unclassified sequences</taxon>
        <taxon>metagenomes</taxon>
        <taxon>organismal metagenomes</taxon>
    </lineage>
</organism>
<evidence type="ECO:0000256" key="1">
    <source>
        <dbReference type="SAM" id="Phobius"/>
    </source>
</evidence>
<protein>
    <submittedName>
        <fullName evidence="2">Uncharacterized protein</fullName>
    </submittedName>
</protein>
<proteinExistence type="predicted"/>
<evidence type="ECO:0000313" key="2">
    <source>
        <dbReference type="EMBL" id="QHT81584.1"/>
    </source>
</evidence>
<feature type="transmembrane region" description="Helical" evidence="1">
    <location>
        <begin position="32"/>
        <end position="49"/>
    </location>
</feature>
<dbReference type="AlphaFoldDB" id="A0A6C0HMF4"/>
<dbReference type="EMBL" id="MN739985">
    <property type="protein sequence ID" value="QHT81584.1"/>
    <property type="molecule type" value="Genomic_DNA"/>
</dbReference>
<accession>A0A6C0HMF4</accession>
<sequence length="133" mass="14994">MYNSIYNSMYNSFTKLAKQFKVSAYNLFQNKVLAISICILLGIIIIYSIKYNTIDLFNFTTPTQSIPFPPEDPSDLISVNPIAPTNAFTNFNMNFIKLYKDFKGQSDTNIGQMATQANIIDGLNTRVGTLINK</sequence>
<keyword evidence="1" id="KW-0812">Transmembrane</keyword>
<keyword evidence="1" id="KW-1133">Transmembrane helix</keyword>
<name>A0A6C0HMF4_9ZZZZ</name>